<accession>A0ABS5Z3K6</accession>
<feature type="compositionally biased region" description="Low complexity" evidence="1">
    <location>
        <begin position="72"/>
        <end position="98"/>
    </location>
</feature>
<evidence type="ECO:0000256" key="1">
    <source>
        <dbReference type="SAM" id="MobiDB-lite"/>
    </source>
</evidence>
<protein>
    <submittedName>
        <fullName evidence="3">Uncharacterized protein</fullName>
    </submittedName>
</protein>
<feature type="transmembrane region" description="Helical" evidence="2">
    <location>
        <begin position="40"/>
        <end position="60"/>
    </location>
</feature>
<feature type="region of interest" description="Disordered" evidence="1">
    <location>
        <begin position="63"/>
        <end position="100"/>
    </location>
</feature>
<keyword evidence="4" id="KW-1185">Reference proteome</keyword>
<dbReference type="Proteomes" id="UP001519654">
    <property type="component" value="Unassembled WGS sequence"/>
</dbReference>
<dbReference type="RefSeq" id="WP_215795513.1">
    <property type="nucleotide sequence ID" value="NZ_JAHKKG010000019.1"/>
</dbReference>
<proteinExistence type="predicted"/>
<reference evidence="3 4" key="1">
    <citation type="submission" date="2021-06" db="EMBL/GenBank/DDBJ databases">
        <title>Actinoplanes lichenicola sp. nov., and Actinoplanes ovalisporus sp. nov., isolated from lichen in Thailand.</title>
        <authorList>
            <person name="Saeng-In P."/>
            <person name="Kanchanasin P."/>
            <person name="Yuki M."/>
            <person name="Kudo T."/>
            <person name="Ohkuma M."/>
            <person name="Phongsopitanun W."/>
            <person name="Tanasupawat S."/>
        </authorList>
    </citation>
    <scope>NUCLEOTIDE SEQUENCE [LARGE SCALE GENOMIC DNA]</scope>
    <source>
        <strain evidence="3 4">NBRC 110975</strain>
    </source>
</reference>
<organism evidence="3 4">
    <name type="scientific">Paractinoplanes bogorensis</name>
    <dbReference type="NCBI Taxonomy" id="1610840"/>
    <lineage>
        <taxon>Bacteria</taxon>
        <taxon>Bacillati</taxon>
        <taxon>Actinomycetota</taxon>
        <taxon>Actinomycetes</taxon>
        <taxon>Micromonosporales</taxon>
        <taxon>Micromonosporaceae</taxon>
        <taxon>Paractinoplanes</taxon>
    </lineage>
</organism>
<keyword evidence="2" id="KW-0812">Transmembrane</keyword>
<evidence type="ECO:0000256" key="2">
    <source>
        <dbReference type="SAM" id="Phobius"/>
    </source>
</evidence>
<name>A0ABS5Z3K6_9ACTN</name>
<dbReference type="EMBL" id="JAHKKG010000019">
    <property type="protein sequence ID" value="MBU2670284.1"/>
    <property type="molecule type" value="Genomic_DNA"/>
</dbReference>
<keyword evidence="2" id="KW-0472">Membrane</keyword>
<comment type="caution">
    <text evidence="3">The sequence shown here is derived from an EMBL/GenBank/DDBJ whole genome shotgun (WGS) entry which is preliminary data.</text>
</comment>
<evidence type="ECO:0000313" key="4">
    <source>
        <dbReference type="Proteomes" id="UP001519654"/>
    </source>
</evidence>
<sequence>MSQSIERELAELFAADAAAAPDEQVVAAAAVRRVHRRRRALATTAAAATAVIVGAGVYGVSRPDATPPQAQPPVTSSSAPAWAAPAVAPPAGAEPGDPLTSGAAQCVKEYSAETLAEQAFAFDGTVTAIGPAQTSRDEQPPLDLRSVTFQVHTWFKGGSGATVAVDMSAPGGGDVTSENAPAYRIGTRMLVSGMPRWGGEPLADPIAWGCGFTRYYSPTLAADWATATK</sequence>
<evidence type="ECO:0000313" key="3">
    <source>
        <dbReference type="EMBL" id="MBU2670284.1"/>
    </source>
</evidence>
<keyword evidence="2" id="KW-1133">Transmembrane helix</keyword>
<gene>
    <name evidence="3" type="ORF">KOI35_42960</name>
</gene>